<dbReference type="Gene3D" id="1.10.3210.10">
    <property type="entry name" value="Hypothetical protein af1432"/>
    <property type="match status" value="1"/>
</dbReference>
<accession>A0A202BDJ8</accession>
<dbReference type="Pfam" id="PF08668">
    <property type="entry name" value="HDOD"/>
    <property type="match status" value="1"/>
</dbReference>
<sequence>MLKNLIDGLAGRLKKNAHDEEAPPLEETAETPSTVIPPPPPEDEPAELPATLGFVSHQPVMDRQQRVVAYDFFVRQGKRNIEAGKQQEFDRLLLATLHNMDIFRLLAYRRAFVHIAMTSLDDPQLRGMPAGSVIFVLEPLPGMVVAEHMLRQLDELQKLGLRFALEPAAYDQNMLSPALQADLFSRVDFMVLDFAGPSTRVLAPILDQLPKRYPGARWLARNVGTAEDMDVCLRAPGHNRFALFHGPFVTTAHALEGGKVDTNQTRVLQIMRLLRTNADPKEVEAQFKLDSVLLFKLLRFINSPIHGLSRKVQTIEETLLLLGRETLFKWLSMLLFTSRKEDGTALSLLEKSLIRARFMEKLGGYRGNKLEAEHLFLTGMFSLLDVLLNQPFPDVLDPLELPLTVREAVVERKGIFAPHLALAMACEQGDNVQIEALAKVLDFDLDLANQYYLDSVVWAQVVLRDSEVHNNVEAV</sequence>
<evidence type="ECO:0000256" key="1">
    <source>
        <dbReference type="SAM" id="MobiDB-lite"/>
    </source>
</evidence>
<evidence type="ECO:0000259" key="2">
    <source>
        <dbReference type="PROSITE" id="PS51833"/>
    </source>
</evidence>
<reference evidence="3 4" key="1">
    <citation type="submission" date="2017-05" db="EMBL/GenBank/DDBJ databases">
        <title>Chromobacterium violaceum GHPS1 isolated from Hydrocarbon polluted soil in French Guiana display an awesome secondary metabolite arsenal and a battery of drug and heavy-metal-resistance and detoxification of xenobiotics proteins.</title>
        <authorList>
            <person name="Belbahri L."/>
        </authorList>
    </citation>
    <scope>NUCLEOTIDE SEQUENCE [LARGE SCALE GENOMIC DNA]</scope>
    <source>
        <strain evidence="3 4">GHPS1</strain>
    </source>
</reference>
<gene>
    <name evidence="3" type="ORF">CBW21_06270</name>
</gene>
<dbReference type="PANTHER" id="PTHR33525:SF4">
    <property type="entry name" value="CYCLIC DI-GMP PHOSPHODIESTERASE CDGJ"/>
    <property type="match status" value="1"/>
</dbReference>
<keyword evidence="4" id="KW-1185">Reference proteome</keyword>
<dbReference type="SUPFAM" id="SSF109604">
    <property type="entry name" value="HD-domain/PDEase-like"/>
    <property type="match status" value="1"/>
</dbReference>
<evidence type="ECO:0000313" key="3">
    <source>
        <dbReference type="EMBL" id="OVE49482.1"/>
    </source>
</evidence>
<dbReference type="PROSITE" id="PS51833">
    <property type="entry name" value="HDOD"/>
    <property type="match status" value="1"/>
</dbReference>
<dbReference type="AlphaFoldDB" id="A0A202BDJ8"/>
<dbReference type="RefSeq" id="WP_244899050.1">
    <property type="nucleotide sequence ID" value="NZ_NHOO01000004.1"/>
</dbReference>
<dbReference type="InterPro" id="IPR013976">
    <property type="entry name" value="HDOD"/>
</dbReference>
<dbReference type="Proteomes" id="UP000196342">
    <property type="component" value="Unassembled WGS sequence"/>
</dbReference>
<evidence type="ECO:0000313" key="4">
    <source>
        <dbReference type="Proteomes" id="UP000196342"/>
    </source>
</evidence>
<comment type="caution">
    <text evidence="3">The sequence shown here is derived from an EMBL/GenBank/DDBJ whole genome shotgun (WGS) entry which is preliminary data.</text>
</comment>
<feature type="region of interest" description="Disordered" evidence="1">
    <location>
        <begin position="13"/>
        <end position="44"/>
    </location>
</feature>
<dbReference type="PANTHER" id="PTHR33525">
    <property type="match status" value="1"/>
</dbReference>
<organism evidence="3 4">
    <name type="scientific">Chromobacterium violaceum</name>
    <dbReference type="NCBI Taxonomy" id="536"/>
    <lineage>
        <taxon>Bacteria</taxon>
        <taxon>Pseudomonadati</taxon>
        <taxon>Pseudomonadota</taxon>
        <taxon>Betaproteobacteria</taxon>
        <taxon>Neisseriales</taxon>
        <taxon>Chromobacteriaceae</taxon>
        <taxon>Chromobacterium</taxon>
    </lineage>
</organism>
<protein>
    <submittedName>
        <fullName evidence="3">Competence protein</fullName>
    </submittedName>
</protein>
<feature type="domain" description="HDOD" evidence="2">
    <location>
        <begin position="260"/>
        <end position="447"/>
    </location>
</feature>
<proteinExistence type="predicted"/>
<dbReference type="InterPro" id="IPR052340">
    <property type="entry name" value="RNase_Y/CdgJ"/>
</dbReference>
<name>A0A202BDJ8_CHRVL</name>
<dbReference type="EMBL" id="NHOO01000004">
    <property type="protein sequence ID" value="OVE49482.1"/>
    <property type="molecule type" value="Genomic_DNA"/>
</dbReference>